<proteinExistence type="predicted"/>
<protein>
    <submittedName>
        <fullName evidence="2">Cysteine-rich RLK (RECEPTOR-like protein kinase) 8, putative</fullName>
    </submittedName>
</protein>
<gene>
    <name evidence="2" type="ORF">TCM_035103</name>
</gene>
<dbReference type="Gramene" id="EOY16269">
    <property type="protein sequence ID" value="EOY16269"/>
    <property type="gene ID" value="TCM_035103"/>
</dbReference>
<dbReference type="SUPFAM" id="SSF56672">
    <property type="entry name" value="DNA/RNA polymerases"/>
    <property type="match status" value="1"/>
</dbReference>
<dbReference type="eggNOG" id="KOG0017">
    <property type="taxonomic scope" value="Eukaryota"/>
</dbReference>
<dbReference type="HOGENOM" id="CLU_001650_21_0_1"/>
<dbReference type="EMBL" id="CM001886">
    <property type="protein sequence ID" value="EOY16269.1"/>
    <property type="molecule type" value="Genomic_DNA"/>
</dbReference>
<dbReference type="Pfam" id="PF07727">
    <property type="entry name" value="RVT_2"/>
    <property type="match status" value="2"/>
</dbReference>
<evidence type="ECO:0000259" key="1">
    <source>
        <dbReference type="Pfam" id="PF07727"/>
    </source>
</evidence>
<reference evidence="2 3" key="1">
    <citation type="journal article" date="2013" name="Genome Biol.">
        <title>The genome sequence of the most widely cultivated cacao type and its use to identify candidate genes regulating pod color.</title>
        <authorList>
            <person name="Motamayor J.C."/>
            <person name="Mockaitis K."/>
            <person name="Schmutz J."/>
            <person name="Haiminen N."/>
            <person name="Iii D.L."/>
            <person name="Cornejo O."/>
            <person name="Findley S.D."/>
            <person name="Zheng P."/>
            <person name="Utro F."/>
            <person name="Royaert S."/>
            <person name="Saski C."/>
            <person name="Jenkins J."/>
            <person name="Podicheti R."/>
            <person name="Zhao M."/>
            <person name="Scheffler B.E."/>
            <person name="Stack J.C."/>
            <person name="Feltus F.A."/>
            <person name="Mustiga G.M."/>
            <person name="Amores F."/>
            <person name="Phillips W."/>
            <person name="Marelli J.P."/>
            <person name="May G.D."/>
            <person name="Shapiro H."/>
            <person name="Ma J."/>
            <person name="Bustamante C.D."/>
            <person name="Schnell R.J."/>
            <person name="Main D."/>
            <person name="Gilbert D."/>
            <person name="Parida L."/>
            <person name="Kuhn D.N."/>
        </authorList>
    </citation>
    <scope>NUCLEOTIDE SEQUENCE [LARGE SCALE GENOMIC DNA]</scope>
    <source>
        <strain evidence="3">cv. Matina 1-6</strain>
    </source>
</reference>
<keyword evidence="2" id="KW-0808">Transferase</keyword>
<dbReference type="InterPro" id="IPR013103">
    <property type="entry name" value="RVT_2"/>
</dbReference>
<dbReference type="CDD" id="cd09272">
    <property type="entry name" value="RNase_HI_RT_Ty1"/>
    <property type="match status" value="1"/>
</dbReference>
<dbReference type="InterPro" id="IPR043502">
    <property type="entry name" value="DNA/RNA_pol_sf"/>
</dbReference>
<dbReference type="Proteomes" id="UP000026915">
    <property type="component" value="Chromosome 8"/>
</dbReference>
<evidence type="ECO:0000313" key="2">
    <source>
        <dbReference type="EMBL" id="EOY16269.1"/>
    </source>
</evidence>
<feature type="domain" description="Reverse transcriptase Ty1/copia-type" evidence="1">
    <location>
        <begin position="11"/>
        <end position="139"/>
    </location>
</feature>
<dbReference type="OMA" id="MATACCE"/>
<dbReference type="PANTHER" id="PTHR11439">
    <property type="entry name" value="GAG-POL-RELATED RETROTRANSPOSON"/>
    <property type="match status" value="1"/>
</dbReference>
<keyword evidence="3" id="KW-1185">Reference proteome</keyword>
<keyword evidence="2" id="KW-0418">Kinase</keyword>
<dbReference type="AlphaFoldDB" id="A0A061FP33"/>
<dbReference type="PANTHER" id="PTHR11439:SF498">
    <property type="entry name" value="DNAK FAMILY PROTEIN"/>
    <property type="match status" value="1"/>
</dbReference>
<dbReference type="InParanoid" id="A0A061FP33"/>
<organism evidence="2 3">
    <name type="scientific">Theobroma cacao</name>
    <name type="common">Cacao</name>
    <name type="synonym">Cocoa</name>
    <dbReference type="NCBI Taxonomy" id="3641"/>
    <lineage>
        <taxon>Eukaryota</taxon>
        <taxon>Viridiplantae</taxon>
        <taxon>Streptophyta</taxon>
        <taxon>Embryophyta</taxon>
        <taxon>Tracheophyta</taxon>
        <taxon>Spermatophyta</taxon>
        <taxon>Magnoliopsida</taxon>
        <taxon>eudicotyledons</taxon>
        <taxon>Gunneridae</taxon>
        <taxon>Pentapetalae</taxon>
        <taxon>rosids</taxon>
        <taxon>malvids</taxon>
        <taxon>Malvales</taxon>
        <taxon>Malvaceae</taxon>
        <taxon>Byttnerioideae</taxon>
        <taxon>Theobroma</taxon>
    </lineage>
</organism>
<dbReference type="STRING" id="3641.A0A061FP33"/>
<feature type="domain" description="Reverse transcriptase Ty1/copia-type" evidence="1">
    <location>
        <begin position="148"/>
        <end position="204"/>
    </location>
</feature>
<evidence type="ECO:0000313" key="3">
    <source>
        <dbReference type="Proteomes" id="UP000026915"/>
    </source>
</evidence>
<name>A0A061FP33_THECC</name>
<accession>A0A061FP33</accession>
<sequence>MNVELKALEDNMTWSIVPLLPNSHAIGCKWVYKVKLKANGDIERYKARLVAKGYNQVEGFDFQETYSPVAKQTSVRVFFAVATMCNWTLSQLDVNNAFLNGDLEEEVYMELPQGYDIKGEYPAKGKMSMSDYSLFTMKKEYGSFTALLVYVDDIIVGSTSTKASDDVKQYLKSQFKLKDLRNVKYFLGLKIDQSAKGISICQRKKSKKQQVVARSSTEAEYRSMATACCEVIWLKVLLADLDVRHDESVSFYCDNQSVLNICKNPVFHEQTKHIEMDCHFIREKLNKTFHT</sequence>
<dbReference type="GO" id="GO:0016301">
    <property type="term" value="F:kinase activity"/>
    <property type="evidence" value="ECO:0007669"/>
    <property type="project" value="UniProtKB-KW"/>
</dbReference>